<dbReference type="PROSITE" id="PS51257">
    <property type="entry name" value="PROKAR_LIPOPROTEIN"/>
    <property type="match status" value="1"/>
</dbReference>
<gene>
    <name evidence="1" type="ORF">SPSIL_045390</name>
</gene>
<dbReference type="Proteomes" id="UP000216752">
    <property type="component" value="Chromosome"/>
</dbReference>
<name>A0ABZ3IRL9_9FIRM</name>
<protein>
    <recommendedName>
        <fullName evidence="3">NAD-dependent protein deacetylase</fullName>
    </recommendedName>
</protein>
<accession>A0ABZ3IRL9</accession>
<sequence>MSGELTKKVAYSELQAFFNQKPLVLFGTGTSCAVDGRFGMTALKGSPHTRNFFR</sequence>
<keyword evidence="2" id="KW-1185">Reference proteome</keyword>
<dbReference type="EMBL" id="CP155573">
    <property type="protein sequence ID" value="XFO68316.1"/>
    <property type="molecule type" value="Genomic_DNA"/>
</dbReference>
<organism evidence="1 2">
    <name type="scientific">Sporomusa silvacetica DSM 10669</name>
    <dbReference type="NCBI Taxonomy" id="1123289"/>
    <lineage>
        <taxon>Bacteria</taxon>
        <taxon>Bacillati</taxon>
        <taxon>Bacillota</taxon>
        <taxon>Negativicutes</taxon>
        <taxon>Selenomonadales</taxon>
        <taxon>Sporomusaceae</taxon>
        <taxon>Sporomusa</taxon>
    </lineage>
</organism>
<evidence type="ECO:0008006" key="3">
    <source>
        <dbReference type="Google" id="ProtNLM"/>
    </source>
</evidence>
<evidence type="ECO:0000313" key="1">
    <source>
        <dbReference type="EMBL" id="XFO68316.1"/>
    </source>
</evidence>
<proteinExistence type="predicted"/>
<evidence type="ECO:0000313" key="2">
    <source>
        <dbReference type="Proteomes" id="UP000216752"/>
    </source>
</evidence>
<reference evidence="1" key="1">
    <citation type="submission" date="2024-05" db="EMBL/GenBank/DDBJ databases">
        <title>Isolation and characterization of Sporomusa carbonis sp. nov., a carboxydotrophic hydrogenogen in the genus of Sporomusa isolated from a charcoal burning pile.</title>
        <authorList>
            <person name="Boeer T."/>
            <person name="Rosenbaum F."/>
            <person name="Eysell L."/>
            <person name="Mueller V."/>
            <person name="Daniel R."/>
            <person name="Poehlein A."/>
        </authorList>
    </citation>
    <scope>NUCLEOTIDE SEQUENCE [LARGE SCALE GENOMIC DNA]</scope>
    <source>
        <strain evidence="1">DSM 10669</strain>
    </source>
</reference>
<dbReference type="RefSeq" id="WP_169717699.1">
    <property type="nucleotide sequence ID" value="NZ_CP155573.1"/>
</dbReference>